<dbReference type="Pfam" id="PF17820">
    <property type="entry name" value="PDZ_6"/>
    <property type="match status" value="1"/>
</dbReference>
<dbReference type="Gene3D" id="2.30.42.10">
    <property type="match status" value="1"/>
</dbReference>
<dbReference type="SMART" id="SM00228">
    <property type="entry name" value="PDZ"/>
    <property type="match status" value="1"/>
</dbReference>
<dbReference type="Gene3D" id="3.30.750.44">
    <property type="match status" value="1"/>
</dbReference>
<gene>
    <name evidence="8" type="ORF">CLV25_10351</name>
</gene>
<evidence type="ECO:0000256" key="5">
    <source>
        <dbReference type="RuleBase" id="RU004404"/>
    </source>
</evidence>
<dbReference type="InterPro" id="IPR005151">
    <property type="entry name" value="Tail-specific_protease"/>
</dbReference>
<protein>
    <submittedName>
        <fullName evidence="8">Carboxyl-terminal processing protease</fullName>
    </submittedName>
</protein>
<feature type="signal peptide" evidence="6">
    <location>
        <begin position="1"/>
        <end position="24"/>
    </location>
</feature>
<dbReference type="GO" id="GO:0030288">
    <property type="term" value="C:outer membrane-bounded periplasmic space"/>
    <property type="evidence" value="ECO:0007669"/>
    <property type="project" value="TreeGrafter"/>
</dbReference>
<dbReference type="Proteomes" id="UP000294830">
    <property type="component" value="Unassembled WGS sequence"/>
</dbReference>
<evidence type="ECO:0000256" key="3">
    <source>
        <dbReference type="ARBA" id="ARBA00022801"/>
    </source>
</evidence>
<name>A0A4R2ESD7_9BACT</name>
<keyword evidence="3 5" id="KW-0378">Hydrolase</keyword>
<dbReference type="GO" id="GO:0006508">
    <property type="term" value="P:proteolysis"/>
    <property type="evidence" value="ECO:0007669"/>
    <property type="project" value="UniProtKB-KW"/>
</dbReference>
<dbReference type="SMART" id="SM00245">
    <property type="entry name" value="TSPc"/>
    <property type="match status" value="1"/>
</dbReference>
<evidence type="ECO:0000256" key="4">
    <source>
        <dbReference type="ARBA" id="ARBA00022825"/>
    </source>
</evidence>
<dbReference type="InterPro" id="IPR041489">
    <property type="entry name" value="PDZ_6"/>
</dbReference>
<dbReference type="InterPro" id="IPR036034">
    <property type="entry name" value="PDZ_sf"/>
</dbReference>
<dbReference type="AlphaFoldDB" id="A0A4R2ESD7"/>
<proteinExistence type="inferred from homology"/>
<evidence type="ECO:0000256" key="2">
    <source>
        <dbReference type="ARBA" id="ARBA00022670"/>
    </source>
</evidence>
<comment type="caution">
    <text evidence="8">The sequence shown here is derived from an EMBL/GenBank/DDBJ whole genome shotgun (WGS) entry which is preliminary data.</text>
</comment>
<dbReference type="GO" id="GO:0008236">
    <property type="term" value="F:serine-type peptidase activity"/>
    <property type="evidence" value="ECO:0007669"/>
    <property type="project" value="UniProtKB-KW"/>
</dbReference>
<dbReference type="Pfam" id="PF03572">
    <property type="entry name" value="Peptidase_S41"/>
    <property type="match status" value="1"/>
</dbReference>
<accession>A0A4R2ESD7</accession>
<keyword evidence="9" id="KW-1185">Reference proteome</keyword>
<reference evidence="8 9" key="1">
    <citation type="submission" date="2019-03" db="EMBL/GenBank/DDBJ databases">
        <title>Genomic Encyclopedia of Archaeal and Bacterial Type Strains, Phase II (KMG-II): from individual species to whole genera.</title>
        <authorList>
            <person name="Goeker M."/>
        </authorList>
    </citation>
    <scope>NUCLEOTIDE SEQUENCE [LARGE SCALE GENOMIC DNA]</scope>
    <source>
        <strain evidence="8 9">RL-C</strain>
    </source>
</reference>
<keyword evidence="6" id="KW-0732">Signal</keyword>
<dbReference type="CDD" id="cd07560">
    <property type="entry name" value="Peptidase_S41_CPP"/>
    <property type="match status" value="1"/>
</dbReference>
<evidence type="ECO:0000313" key="8">
    <source>
        <dbReference type="EMBL" id="TCN70536.1"/>
    </source>
</evidence>
<dbReference type="Gene3D" id="3.90.226.10">
    <property type="entry name" value="2-enoyl-CoA Hydratase, Chain A, domain 1"/>
    <property type="match status" value="1"/>
</dbReference>
<evidence type="ECO:0000313" key="9">
    <source>
        <dbReference type="Proteomes" id="UP000294830"/>
    </source>
</evidence>
<dbReference type="PROSITE" id="PS50106">
    <property type="entry name" value="PDZ"/>
    <property type="match status" value="1"/>
</dbReference>
<dbReference type="RefSeq" id="WP_243649595.1">
    <property type="nucleotide sequence ID" value="NZ_SLWB01000003.1"/>
</dbReference>
<dbReference type="NCBIfam" id="TIGR00225">
    <property type="entry name" value="prc"/>
    <property type="match status" value="1"/>
</dbReference>
<organism evidence="8 9">
    <name type="scientific">Acetobacteroides hydrogenigenes</name>
    <dbReference type="NCBI Taxonomy" id="979970"/>
    <lineage>
        <taxon>Bacteria</taxon>
        <taxon>Pseudomonadati</taxon>
        <taxon>Bacteroidota</taxon>
        <taxon>Bacteroidia</taxon>
        <taxon>Bacteroidales</taxon>
        <taxon>Rikenellaceae</taxon>
        <taxon>Acetobacteroides</taxon>
    </lineage>
</organism>
<dbReference type="InterPro" id="IPR029045">
    <property type="entry name" value="ClpP/crotonase-like_dom_sf"/>
</dbReference>
<dbReference type="GO" id="GO:0007165">
    <property type="term" value="P:signal transduction"/>
    <property type="evidence" value="ECO:0007669"/>
    <property type="project" value="TreeGrafter"/>
</dbReference>
<dbReference type="FunFam" id="2.30.42.10:FF:000063">
    <property type="entry name" value="Peptidase, S41 family"/>
    <property type="match status" value="1"/>
</dbReference>
<dbReference type="SUPFAM" id="SSF52096">
    <property type="entry name" value="ClpP/crotonase"/>
    <property type="match status" value="1"/>
</dbReference>
<feature type="chain" id="PRO_5020796516" evidence="6">
    <location>
        <begin position="25"/>
        <end position="530"/>
    </location>
</feature>
<evidence type="ECO:0000259" key="7">
    <source>
        <dbReference type="PROSITE" id="PS50106"/>
    </source>
</evidence>
<dbReference type="EMBL" id="SLWB01000003">
    <property type="protein sequence ID" value="TCN70536.1"/>
    <property type="molecule type" value="Genomic_DNA"/>
</dbReference>
<dbReference type="SUPFAM" id="SSF50156">
    <property type="entry name" value="PDZ domain-like"/>
    <property type="match status" value="1"/>
</dbReference>
<dbReference type="GO" id="GO:0004175">
    <property type="term" value="F:endopeptidase activity"/>
    <property type="evidence" value="ECO:0007669"/>
    <property type="project" value="TreeGrafter"/>
</dbReference>
<dbReference type="InterPro" id="IPR004447">
    <property type="entry name" value="Peptidase_S41A"/>
</dbReference>
<evidence type="ECO:0000256" key="6">
    <source>
        <dbReference type="SAM" id="SignalP"/>
    </source>
</evidence>
<dbReference type="CDD" id="cd06782">
    <property type="entry name" value="cpPDZ_CPP-like"/>
    <property type="match status" value="1"/>
</dbReference>
<dbReference type="PANTHER" id="PTHR32060:SF30">
    <property type="entry name" value="CARBOXY-TERMINAL PROCESSING PROTEASE CTPA"/>
    <property type="match status" value="1"/>
</dbReference>
<keyword evidence="2 5" id="KW-0645">Protease</keyword>
<sequence length="530" mass="59843">MKNKLKKLYLAAMMLMLSVPFASAQDQQLNEQLFKLNKFLFMLKTEYVDTIDTPDIVEKSIVNILSKLDPHSVYISKEEVKKMSEPLEGNFEGIGIEFNILEDTLIVVNTIPGGPSQKVGLFPGDRILKIDGKMVANIGLKNSDVFSYLRGAKGTKVELQIRRRGVEELLDFMIIRDKIPIYSVDAAYNLTPTVGYIKVSRFAQNTYDEFQKAFAKLKTGTEALILDLRGNSGGYLGTAIGLSDQFLGIGKKIVYTEGTNQPRRDFTATEKGLFEKGKLVVLVDEGSASASEIVAGAIQDWDRGLIVGRRTFGKGLVQSQQMLPDGSMVRLTVARYHTPTGRVIQRPFKNGDAEGYYMDLYKREAKGELTNKDSIHFSDSLKFSTLAKKRVVYGGGGIMPDIFIPLDTTWYTKYYGNLSRKGVFQQFVVNYVDQHRKKLEAKYPTFESYSKSFVVSDEIQNDFMQYGKKMGVEPNMEEYGKSAKEINMILKGLIAQKLWDTSEYFQIINNEDETVRKALNALSDWRKYGL</sequence>
<feature type="domain" description="PDZ" evidence="7">
    <location>
        <begin position="72"/>
        <end position="152"/>
    </location>
</feature>
<evidence type="ECO:0000256" key="1">
    <source>
        <dbReference type="ARBA" id="ARBA00009179"/>
    </source>
</evidence>
<dbReference type="PANTHER" id="PTHR32060">
    <property type="entry name" value="TAIL-SPECIFIC PROTEASE"/>
    <property type="match status" value="1"/>
</dbReference>
<comment type="similarity">
    <text evidence="1 5">Belongs to the peptidase S41A family.</text>
</comment>
<dbReference type="InterPro" id="IPR001478">
    <property type="entry name" value="PDZ"/>
</dbReference>
<keyword evidence="4 5" id="KW-0720">Serine protease</keyword>